<gene>
    <name evidence="1" type="ORF">DUE52_03860</name>
</gene>
<dbReference type="RefSeq" id="WP_114404655.1">
    <property type="nucleotide sequence ID" value="NZ_QOWE01000003.1"/>
</dbReference>
<organism evidence="1 2">
    <name type="scientific">Larkinella punicea</name>
    <dbReference type="NCBI Taxonomy" id="2315727"/>
    <lineage>
        <taxon>Bacteria</taxon>
        <taxon>Pseudomonadati</taxon>
        <taxon>Bacteroidota</taxon>
        <taxon>Cytophagia</taxon>
        <taxon>Cytophagales</taxon>
        <taxon>Spirosomataceae</taxon>
        <taxon>Larkinella</taxon>
    </lineage>
</organism>
<reference evidence="1 2" key="1">
    <citation type="submission" date="2018-07" db="EMBL/GenBank/DDBJ databases">
        <title>Genome analysis of Larkinella rosea.</title>
        <authorList>
            <person name="Zhou Z."/>
            <person name="Wang G."/>
        </authorList>
    </citation>
    <scope>NUCLEOTIDE SEQUENCE [LARGE SCALE GENOMIC DNA]</scope>
    <source>
        <strain evidence="2">zzj9</strain>
    </source>
</reference>
<accession>A0A368JSX0</accession>
<proteinExistence type="predicted"/>
<name>A0A368JSX0_9BACT</name>
<evidence type="ECO:0000313" key="2">
    <source>
        <dbReference type="Proteomes" id="UP000253383"/>
    </source>
</evidence>
<dbReference type="EMBL" id="QOWE01000003">
    <property type="protein sequence ID" value="RCR70738.1"/>
    <property type="molecule type" value="Genomic_DNA"/>
</dbReference>
<sequence>MRSLYQKARWSICVFFVGASIASYGQDRMQKDKKWFIVLPLRFTQLQDQTTMLSGVKVGRTINDRFQASLSIYHSFYLTNFRAPANLDGFDKQPRLFINGVGTELAYYFLKGPRFASSLELLLGWGFLKYDLKDRNFTSRQVNYVAVEPVLNTEYRLNTTTLIGLGIGYRPIFSNRSIAYSSTVSTGELPIQKAFPNGVNVVVTLKGLL</sequence>
<keyword evidence="2" id="KW-1185">Reference proteome</keyword>
<dbReference type="AlphaFoldDB" id="A0A368JSX0"/>
<evidence type="ECO:0008006" key="3">
    <source>
        <dbReference type="Google" id="ProtNLM"/>
    </source>
</evidence>
<protein>
    <recommendedName>
        <fullName evidence="3">Outer membrane protein beta-barrel domain-containing protein</fullName>
    </recommendedName>
</protein>
<evidence type="ECO:0000313" key="1">
    <source>
        <dbReference type="EMBL" id="RCR70738.1"/>
    </source>
</evidence>
<dbReference type="OrthoDB" id="1491045at2"/>
<dbReference type="Proteomes" id="UP000253383">
    <property type="component" value="Unassembled WGS sequence"/>
</dbReference>
<comment type="caution">
    <text evidence="1">The sequence shown here is derived from an EMBL/GenBank/DDBJ whole genome shotgun (WGS) entry which is preliminary data.</text>
</comment>